<reference evidence="1 2" key="1">
    <citation type="submission" date="2016-10" db="EMBL/GenBank/DDBJ databases">
        <authorList>
            <person name="de Groot N.N."/>
        </authorList>
    </citation>
    <scope>NUCLEOTIDE SEQUENCE [LARGE SCALE GENOMIC DNA]</scope>
    <source>
        <strain evidence="1 2">DSM 21633</strain>
    </source>
</reference>
<evidence type="ECO:0008006" key="3">
    <source>
        <dbReference type="Google" id="ProtNLM"/>
    </source>
</evidence>
<dbReference type="AlphaFoldDB" id="A0A1H9DP62"/>
<dbReference type="RefSeq" id="WP_091773025.1">
    <property type="nucleotide sequence ID" value="NZ_FOES01000007.1"/>
</dbReference>
<dbReference type="SUPFAM" id="SSF51735">
    <property type="entry name" value="NAD(P)-binding Rossmann-fold domains"/>
    <property type="match status" value="1"/>
</dbReference>
<keyword evidence="2" id="KW-1185">Reference proteome</keyword>
<evidence type="ECO:0000313" key="1">
    <source>
        <dbReference type="EMBL" id="SEQ14498.1"/>
    </source>
</evidence>
<proteinExistence type="predicted"/>
<dbReference type="OrthoDB" id="7922774at2"/>
<organism evidence="1 2">
    <name type="scientific">Piscibacillus halophilus</name>
    <dbReference type="NCBI Taxonomy" id="571933"/>
    <lineage>
        <taxon>Bacteria</taxon>
        <taxon>Bacillati</taxon>
        <taxon>Bacillota</taxon>
        <taxon>Bacilli</taxon>
        <taxon>Bacillales</taxon>
        <taxon>Bacillaceae</taxon>
        <taxon>Piscibacillus</taxon>
    </lineage>
</organism>
<gene>
    <name evidence="1" type="ORF">SAMN05216362_10756</name>
</gene>
<dbReference type="InterPro" id="IPR036291">
    <property type="entry name" value="NAD(P)-bd_dom_sf"/>
</dbReference>
<dbReference type="EMBL" id="FOES01000007">
    <property type="protein sequence ID" value="SEQ14498.1"/>
    <property type="molecule type" value="Genomic_DNA"/>
</dbReference>
<dbReference type="Gene3D" id="3.40.50.720">
    <property type="entry name" value="NAD(P)-binding Rossmann-like Domain"/>
    <property type="match status" value="1"/>
</dbReference>
<dbReference type="STRING" id="571933.SAMN05216362_10756"/>
<protein>
    <recommendedName>
        <fullName evidence="3">Short chain dehydrogenase</fullName>
    </recommendedName>
</protein>
<dbReference type="Proteomes" id="UP000199427">
    <property type="component" value="Unassembled WGS sequence"/>
</dbReference>
<accession>A0A1H9DP62</accession>
<name>A0A1H9DP62_9BACI</name>
<evidence type="ECO:0000313" key="2">
    <source>
        <dbReference type="Proteomes" id="UP000199427"/>
    </source>
</evidence>
<sequence>MERALVIGGSGMLAETCHWLEKQGYEVYVVGRTRSKMAKLLENSQNILPLYTDYRDVNDFKQKINQTFDWSLVVAWIHNVPENPMKVLLDVLFNQKSTCDFYHVLGSSSNLNTIKEKLKTPKNCTYHQVQLGFILETGYSRWLTNQEISKGVIEAFKLKQPTYIVGQLEPWDQRP</sequence>
<dbReference type="NCBIfam" id="NF006168">
    <property type="entry name" value="PRK08309.1"/>
    <property type="match status" value="1"/>
</dbReference>